<dbReference type="AlphaFoldDB" id="A0AAU7CP23"/>
<gene>
    <name evidence="1" type="ORF">V5E97_13680</name>
</gene>
<reference evidence="1" key="1">
    <citation type="submission" date="2024-05" db="EMBL/GenBank/DDBJ databases">
        <title>Planctomycetes of the genus Singulisphaera possess chitinolytic capabilities.</title>
        <authorList>
            <person name="Ivanova A."/>
        </authorList>
    </citation>
    <scope>NUCLEOTIDE SEQUENCE</scope>
    <source>
        <strain evidence="1">Ch08T</strain>
    </source>
</reference>
<organism evidence="1">
    <name type="scientific">Singulisphaera sp. Ch08</name>
    <dbReference type="NCBI Taxonomy" id="3120278"/>
    <lineage>
        <taxon>Bacteria</taxon>
        <taxon>Pseudomonadati</taxon>
        <taxon>Planctomycetota</taxon>
        <taxon>Planctomycetia</taxon>
        <taxon>Isosphaerales</taxon>
        <taxon>Isosphaeraceae</taxon>
        <taxon>Singulisphaera</taxon>
    </lineage>
</organism>
<dbReference type="Pfam" id="PF14518">
    <property type="entry name" value="Haem_oxygenas_2"/>
    <property type="match status" value="1"/>
</dbReference>
<proteinExistence type="predicted"/>
<name>A0AAU7CP23_9BACT</name>
<sequence>MAAAHCSLDVDRRLHLACMEHAQDEKNHEQLALNDLEQLGYSLDAFPELPDTAQLYQSQYYLIEHVNPAALYGSILYLEGLASTIGPEVLQRVTNSHGQAAVAFLYEHVSLDKEHIKKALDVASQCRPEQLSSIIWSLRQKKTIYLHILESISQTSLTRERS</sequence>
<dbReference type="SUPFAM" id="SSF48613">
    <property type="entry name" value="Heme oxygenase-like"/>
    <property type="match status" value="1"/>
</dbReference>
<dbReference type="EMBL" id="CP155447">
    <property type="protein sequence ID" value="XBH07045.1"/>
    <property type="molecule type" value="Genomic_DNA"/>
</dbReference>
<dbReference type="InterPro" id="IPR016084">
    <property type="entry name" value="Haem_Oase-like_multi-hlx"/>
</dbReference>
<accession>A0AAU7CP23</accession>
<evidence type="ECO:0000313" key="1">
    <source>
        <dbReference type="EMBL" id="XBH07045.1"/>
    </source>
</evidence>
<dbReference type="RefSeq" id="WP_406699891.1">
    <property type="nucleotide sequence ID" value="NZ_CP155447.1"/>
</dbReference>
<dbReference type="Gene3D" id="1.20.910.10">
    <property type="entry name" value="Heme oxygenase-like"/>
    <property type="match status" value="1"/>
</dbReference>
<protein>
    <submittedName>
        <fullName evidence="1">Iron-containing redox enzyme family protein</fullName>
    </submittedName>
</protein>